<evidence type="ECO:0000313" key="6">
    <source>
        <dbReference type="Proteomes" id="UP000199480"/>
    </source>
</evidence>
<dbReference type="SUPFAM" id="SSF49785">
    <property type="entry name" value="Galactose-binding domain-like"/>
    <property type="match status" value="1"/>
</dbReference>
<name>A0A1H1MUJ9_9ACTN</name>
<feature type="region of interest" description="Disordered" evidence="1">
    <location>
        <begin position="103"/>
        <end position="123"/>
    </location>
</feature>
<dbReference type="InterPro" id="IPR008979">
    <property type="entry name" value="Galactose-bd-like_sf"/>
</dbReference>
<dbReference type="Proteomes" id="UP000199480">
    <property type="component" value="Chromosome I"/>
</dbReference>
<evidence type="ECO:0000256" key="2">
    <source>
        <dbReference type="SAM" id="Phobius"/>
    </source>
</evidence>
<gene>
    <name evidence="5" type="ORF">SAMN04489857_1573</name>
</gene>
<evidence type="ECO:0000259" key="4">
    <source>
        <dbReference type="Pfam" id="PF25302"/>
    </source>
</evidence>
<dbReference type="EMBL" id="LT629759">
    <property type="protein sequence ID" value="SDR90272.1"/>
    <property type="molecule type" value="Genomic_DNA"/>
</dbReference>
<protein>
    <submittedName>
        <fullName evidence="5">F5/8 type C domain-containing protein</fullName>
    </submittedName>
</protein>
<organism evidence="5 6">
    <name type="scientific">Parafannyhessea umbonata</name>
    <dbReference type="NCBI Taxonomy" id="604330"/>
    <lineage>
        <taxon>Bacteria</taxon>
        <taxon>Bacillati</taxon>
        <taxon>Actinomycetota</taxon>
        <taxon>Coriobacteriia</taxon>
        <taxon>Coriobacteriales</taxon>
        <taxon>Atopobiaceae</taxon>
        <taxon>Parafannyhessea</taxon>
    </lineage>
</organism>
<dbReference type="RefSeq" id="WP_090863277.1">
    <property type="nucleotide sequence ID" value="NZ_LT629759.1"/>
</dbReference>
<evidence type="ECO:0000259" key="3">
    <source>
        <dbReference type="Pfam" id="PF13240"/>
    </source>
</evidence>
<dbReference type="Pfam" id="PF25302">
    <property type="entry name" value="NADase_transloc"/>
    <property type="match status" value="1"/>
</dbReference>
<keyword evidence="2" id="KW-1133">Transmembrane helix</keyword>
<feature type="domain" description="Zinc-ribbon" evidence="3">
    <location>
        <begin position="2"/>
        <end position="24"/>
    </location>
</feature>
<dbReference type="InterPro" id="IPR026870">
    <property type="entry name" value="Zinc_ribbon_dom"/>
</dbReference>
<feature type="compositionally biased region" description="Low complexity" evidence="1">
    <location>
        <begin position="169"/>
        <end position="180"/>
    </location>
</feature>
<dbReference type="NCBIfam" id="NF047619">
    <property type="entry name" value="NADase_discoid"/>
    <property type="match status" value="1"/>
</dbReference>
<feature type="region of interest" description="Disordered" evidence="1">
    <location>
        <begin position="31"/>
        <end position="88"/>
    </location>
</feature>
<dbReference type="OrthoDB" id="9816009at2"/>
<keyword evidence="2" id="KW-0472">Membrane</keyword>
<dbReference type="Gene3D" id="2.60.120.260">
    <property type="entry name" value="Galactose-binding domain-like"/>
    <property type="match status" value="1"/>
</dbReference>
<dbReference type="AlphaFoldDB" id="A0A1H1MUJ9"/>
<sequence>MFCTNCGAKIKPGTRFCPQCGADLSAVSSADETAADETAADETVAGEAPVDAQDLTQPMPPAHASWKPRQASNEDAGQDEPSGQDELQATSPQAMVGGAVAPREVPQAPARPKAGSLRPDPERGGRKVALIALGVLALCAAAVAGVILGVMPMLNANHKEPSIVRTDDSSSSSGTKKITLGGSGEDDAGSSSSEEHVGFKGVTRASASSTLPTDQYASYGAQNLIDGNVTTCWAEGASGLGIGEYVTLSDDERQTFSAFSIANGYQKSESLYHKNPRATRLGVSVDGKKVMDVDLPDNEFGSITRFELPEPVDGNSITFTIEAATPGSKYEDTSISEITVS</sequence>
<dbReference type="Pfam" id="PF13240">
    <property type="entry name" value="Zn_Ribbon_1"/>
    <property type="match status" value="1"/>
</dbReference>
<dbReference type="InterPro" id="IPR057561">
    <property type="entry name" value="NADase_transloc"/>
</dbReference>
<feature type="domain" description="NAD glycohydrolase translocation F5/8 type C" evidence="4">
    <location>
        <begin position="201"/>
        <end position="340"/>
    </location>
</feature>
<keyword evidence="2" id="KW-0812">Transmembrane</keyword>
<evidence type="ECO:0000313" key="5">
    <source>
        <dbReference type="EMBL" id="SDR90272.1"/>
    </source>
</evidence>
<reference evidence="6" key="1">
    <citation type="submission" date="2016-10" db="EMBL/GenBank/DDBJ databases">
        <authorList>
            <person name="Varghese N."/>
            <person name="Submissions S."/>
        </authorList>
    </citation>
    <scope>NUCLEOTIDE SEQUENCE [LARGE SCALE GENOMIC DNA]</scope>
    <source>
        <strain evidence="6">DSM 22620</strain>
    </source>
</reference>
<accession>A0A1H1MUJ9</accession>
<dbReference type="GeneID" id="78500909"/>
<evidence type="ECO:0000256" key="1">
    <source>
        <dbReference type="SAM" id="MobiDB-lite"/>
    </source>
</evidence>
<proteinExistence type="predicted"/>
<feature type="transmembrane region" description="Helical" evidence="2">
    <location>
        <begin position="128"/>
        <end position="154"/>
    </location>
</feature>
<feature type="region of interest" description="Disordered" evidence="1">
    <location>
        <begin position="162"/>
        <end position="201"/>
    </location>
</feature>